<dbReference type="AlphaFoldDB" id="A0A1J5QTH3"/>
<evidence type="ECO:0000256" key="2">
    <source>
        <dbReference type="ARBA" id="ARBA00008537"/>
    </source>
</evidence>
<organism evidence="11">
    <name type="scientific">mine drainage metagenome</name>
    <dbReference type="NCBI Taxonomy" id="410659"/>
    <lineage>
        <taxon>unclassified sequences</taxon>
        <taxon>metagenomes</taxon>
        <taxon>ecological metagenomes</taxon>
    </lineage>
</organism>
<dbReference type="FunFam" id="1.20.1720.10:FF:000002">
    <property type="entry name" value="Multidrug resistance protein B"/>
    <property type="match status" value="1"/>
</dbReference>
<feature type="transmembrane region" description="Helical" evidence="9">
    <location>
        <begin position="166"/>
        <end position="188"/>
    </location>
</feature>
<gene>
    <name evidence="11" type="primary">emrB_21</name>
    <name evidence="11" type="ORF">GALL_313910</name>
</gene>
<feature type="transmembrane region" description="Helical" evidence="9">
    <location>
        <begin position="139"/>
        <end position="160"/>
    </location>
</feature>
<name>A0A1J5QTH3_9ZZZZ</name>
<feature type="transmembrane region" description="Helical" evidence="9">
    <location>
        <begin position="231"/>
        <end position="250"/>
    </location>
</feature>
<dbReference type="Pfam" id="PF07690">
    <property type="entry name" value="MFS_1"/>
    <property type="match status" value="1"/>
</dbReference>
<feature type="transmembrane region" description="Helical" evidence="9">
    <location>
        <begin position="363"/>
        <end position="386"/>
    </location>
</feature>
<keyword evidence="3" id="KW-0813">Transport</keyword>
<sequence length="512" mass="55238">MTHQPLHGPTLILLTLGLSLGTFMQVLDTSIANVSLPAISGDLAVSPNQGTWVITSFAVSNAIALPLTGWLSRRFGDVRLFVISTLLFTLASWLCGMAHSLPLLIAARVLQGAVAGPMIPLSQSLLLNNYPPEKKGLALALWSMTVIVAPILGPIMGGWITDNINWPWIFYINLPVGLLSAFLTWTILGKRSSTTQIVPIDKMGLVLLVLGIGALQILLDKGNELDWFGSSTIVALAVVSAIALSVLVVWELTDRHPVVDLHLFAQRNFLVGTVLLSIGYLVFFSNVVILPLWLQTNMGYTATWAGMAAAPIGILPVFLSAFVGKNMHKIDLRYWATFSFAVFAAVSFWNSHFNTDVTFQQIVIPRLLMGFGVAAFFVPLTALTLADIPPGMMPSATGLSNFSRILAGSFGTSLGISLWDRRAEFHHSILASHVSAFDPTVGDALGSLANPATDPAMLERIINQQAVLLATNDVFWLSGCFFVALMLMVWLARAPSKSPHGQPQPVGADHHS</sequence>
<dbReference type="InterPro" id="IPR020846">
    <property type="entry name" value="MFS_dom"/>
</dbReference>
<dbReference type="PANTHER" id="PTHR42718:SF9">
    <property type="entry name" value="MAJOR FACILITATOR SUPERFAMILY MULTIDRUG TRANSPORTER MFSC"/>
    <property type="match status" value="1"/>
</dbReference>
<evidence type="ECO:0000256" key="3">
    <source>
        <dbReference type="ARBA" id="ARBA00022448"/>
    </source>
</evidence>
<dbReference type="Gene3D" id="1.20.1250.20">
    <property type="entry name" value="MFS general substrate transporter like domains"/>
    <property type="match status" value="1"/>
</dbReference>
<evidence type="ECO:0000256" key="1">
    <source>
        <dbReference type="ARBA" id="ARBA00004429"/>
    </source>
</evidence>
<comment type="caution">
    <text evidence="11">The sequence shown here is derived from an EMBL/GenBank/DDBJ whole genome shotgun (WGS) entry which is preliminary data.</text>
</comment>
<accession>A0A1J5QTH3</accession>
<dbReference type="EMBL" id="MLJW01000460">
    <property type="protein sequence ID" value="OIQ86768.1"/>
    <property type="molecule type" value="Genomic_DNA"/>
</dbReference>
<feature type="transmembrane region" description="Helical" evidence="9">
    <location>
        <begin position="50"/>
        <end position="71"/>
    </location>
</feature>
<evidence type="ECO:0000256" key="6">
    <source>
        <dbReference type="ARBA" id="ARBA00022692"/>
    </source>
</evidence>
<protein>
    <submittedName>
        <fullName evidence="11">Multidrug export protein EmrB</fullName>
    </submittedName>
</protein>
<keyword evidence="8 9" id="KW-0472">Membrane</keyword>
<dbReference type="SUPFAM" id="SSF103473">
    <property type="entry name" value="MFS general substrate transporter"/>
    <property type="match status" value="1"/>
</dbReference>
<feature type="transmembrane region" description="Helical" evidence="9">
    <location>
        <begin position="474"/>
        <end position="492"/>
    </location>
</feature>
<feature type="transmembrane region" description="Helical" evidence="9">
    <location>
        <begin position="78"/>
        <end position="99"/>
    </location>
</feature>
<evidence type="ECO:0000313" key="11">
    <source>
        <dbReference type="EMBL" id="OIQ86768.1"/>
    </source>
</evidence>
<feature type="transmembrane region" description="Helical" evidence="9">
    <location>
        <begin position="270"/>
        <end position="294"/>
    </location>
</feature>
<feature type="transmembrane region" description="Helical" evidence="9">
    <location>
        <begin position="334"/>
        <end position="351"/>
    </location>
</feature>
<evidence type="ECO:0000259" key="10">
    <source>
        <dbReference type="PROSITE" id="PS50850"/>
    </source>
</evidence>
<reference evidence="11" key="1">
    <citation type="submission" date="2016-10" db="EMBL/GenBank/DDBJ databases">
        <title>Sequence of Gallionella enrichment culture.</title>
        <authorList>
            <person name="Poehlein A."/>
            <person name="Muehling M."/>
            <person name="Daniel R."/>
        </authorList>
    </citation>
    <scope>NUCLEOTIDE SEQUENCE</scope>
</reference>
<dbReference type="GO" id="GO:0022857">
    <property type="term" value="F:transmembrane transporter activity"/>
    <property type="evidence" value="ECO:0007669"/>
    <property type="project" value="InterPro"/>
</dbReference>
<keyword evidence="6 9" id="KW-0812">Transmembrane</keyword>
<feature type="transmembrane region" description="Helical" evidence="9">
    <location>
        <begin position="300"/>
        <end position="322"/>
    </location>
</feature>
<proteinExistence type="inferred from homology"/>
<feature type="transmembrane region" description="Helical" evidence="9">
    <location>
        <begin position="105"/>
        <end position="127"/>
    </location>
</feature>
<dbReference type="InterPro" id="IPR036259">
    <property type="entry name" value="MFS_trans_sf"/>
</dbReference>
<evidence type="ECO:0000256" key="7">
    <source>
        <dbReference type="ARBA" id="ARBA00022989"/>
    </source>
</evidence>
<comment type="similarity">
    <text evidence="2">Belongs to the major facilitator superfamily. EmrB family.</text>
</comment>
<dbReference type="PANTHER" id="PTHR42718">
    <property type="entry name" value="MAJOR FACILITATOR SUPERFAMILY MULTIDRUG TRANSPORTER MFSC"/>
    <property type="match status" value="1"/>
</dbReference>
<dbReference type="NCBIfam" id="TIGR00711">
    <property type="entry name" value="efflux_EmrB"/>
    <property type="match status" value="1"/>
</dbReference>
<keyword evidence="5" id="KW-0997">Cell inner membrane</keyword>
<feature type="transmembrane region" description="Helical" evidence="9">
    <location>
        <begin position="200"/>
        <end position="219"/>
    </location>
</feature>
<dbReference type="InterPro" id="IPR011701">
    <property type="entry name" value="MFS"/>
</dbReference>
<dbReference type="GO" id="GO:0005886">
    <property type="term" value="C:plasma membrane"/>
    <property type="evidence" value="ECO:0007669"/>
    <property type="project" value="UniProtKB-SubCell"/>
</dbReference>
<evidence type="ECO:0000256" key="4">
    <source>
        <dbReference type="ARBA" id="ARBA00022475"/>
    </source>
</evidence>
<keyword evidence="7 9" id="KW-1133">Transmembrane helix</keyword>
<comment type="subcellular location">
    <subcellularLocation>
        <location evidence="1">Cell inner membrane</location>
        <topology evidence="1">Multi-pass membrane protein</topology>
    </subcellularLocation>
</comment>
<dbReference type="InterPro" id="IPR004638">
    <property type="entry name" value="EmrB-like"/>
</dbReference>
<dbReference type="CDD" id="cd17503">
    <property type="entry name" value="MFS_LmrB_MDR_like"/>
    <property type="match status" value="1"/>
</dbReference>
<evidence type="ECO:0000256" key="8">
    <source>
        <dbReference type="ARBA" id="ARBA00023136"/>
    </source>
</evidence>
<feature type="domain" description="Major facilitator superfamily (MFS) profile" evidence="10">
    <location>
        <begin position="14"/>
        <end position="497"/>
    </location>
</feature>
<evidence type="ECO:0000256" key="9">
    <source>
        <dbReference type="SAM" id="Phobius"/>
    </source>
</evidence>
<keyword evidence="4" id="KW-1003">Cell membrane</keyword>
<dbReference type="PROSITE" id="PS50850">
    <property type="entry name" value="MFS"/>
    <property type="match status" value="1"/>
</dbReference>
<dbReference type="Gene3D" id="1.20.1720.10">
    <property type="entry name" value="Multidrug resistance protein D"/>
    <property type="match status" value="1"/>
</dbReference>
<evidence type="ECO:0000256" key="5">
    <source>
        <dbReference type="ARBA" id="ARBA00022519"/>
    </source>
</evidence>